<dbReference type="RefSeq" id="WP_276269452.1">
    <property type="nucleotide sequence ID" value="NZ_JARJLM010000717.1"/>
</dbReference>
<evidence type="ECO:0000313" key="3">
    <source>
        <dbReference type="EMBL" id="MDF3839865.1"/>
    </source>
</evidence>
<organism evidence="3 4">
    <name type="scientific">Cupriavidus basilensis</name>
    <dbReference type="NCBI Taxonomy" id="68895"/>
    <lineage>
        <taxon>Bacteria</taxon>
        <taxon>Pseudomonadati</taxon>
        <taxon>Pseudomonadota</taxon>
        <taxon>Betaproteobacteria</taxon>
        <taxon>Burkholderiales</taxon>
        <taxon>Burkholderiaceae</taxon>
        <taxon>Cupriavidus</taxon>
    </lineage>
</organism>
<evidence type="ECO:0000313" key="4">
    <source>
        <dbReference type="Proteomes" id="UP001216674"/>
    </source>
</evidence>
<feature type="domain" description="Cas12f1-like TNB" evidence="2">
    <location>
        <begin position="9"/>
        <end position="75"/>
    </location>
</feature>
<keyword evidence="1" id="KW-0238">DNA-binding</keyword>
<evidence type="ECO:0000256" key="1">
    <source>
        <dbReference type="ARBA" id="ARBA00023125"/>
    </source>
</evidence>
<name>A0ABT6B4Q6_9BURK</name>
<keyword evidence="4" id="KW-1185">Reference proteome</keyword>
<accession>A0ABT6B4Q6</accession>
<protein>
    <submittedName>
        <fullName evidence="3">Transposase</fullName>
    </submittedName>
</protein>
<dbReference type="EMBL" id="JARJLM010000717">
    <property type="protein sequence ID" value="MDF3839865.1"/>
    <property type="molecule type" value="Genomic_DNA"/>
</dbReference>
<dbReference type="InterPro" id="IPR010095">
    <property type="entry name" value="Cas12f1-like_TNB"/>
</dbReference>
<gene>
    <name evidence="3" type="ORF">P3W85_44055</name>
</gene>
<proteinExistence type="predicted"/>
<evidence type="ECO:0000259" key="2">
    <source>
        <dbReference type="Pfam" id="PF07282"/>
    </source>
</evidence>
<dbReference type="Pfam" id="PF07282">
    <property type="entry name" value="Cas12f1-like_TNB"/>
    <property type="match status" value="1"/>
</dbReference>
<comment type="caution">
    <text evidence="3">The sequence shown here is derived from an EMBL/GenBank/DDBJ whole genome shotgun (WGS) entry which is preliminary data.</text>
</comment>
<dbReference type="Proteomes" id="UP001216674">
    <property type="component" value="Unassembled WGS sequence"/>
</dbReference>
<sequence>MNKAILDRWYEFRLQLDYKLTWNGGWLVAVLQQSTNRTCPCCGRVAAENRPNLATFECVVCGFEEHTDVVGSINVLRAGQAQIACEVGGAIMPPTAGTRRSDSEDGSMPYLSAVRILALSAQRAAADG</sequence>
<reference evidence="3 4" key="1">
    <citation type="submission" date="2023-03" db="EMBL/GenBank/DDBJ databases">
        <title>Draft assemblies of triclosan tolerant bacteria isolated from returned activated sludge.</title>
        <authorList>
            <person name="Van Hamelsveld S."/>
        </authorList>
    </citation>
    <scope>NUCLEOTIDE SEQUENCE [LARGE SCALE GENOMIC DNA]</scope>
    <source>
        <strain evidence="3 4">GW210010_S58</strain>
    </source>
</reference>